<dbReference type="Pfam" id="PF09952">
    <property type="entry name" value="AbiEi_2"/>
    <property type="match status" value="1"/>
</dbReference>
<dbReference type="AlphaFoldDB" id="A0A1J5RJL0"/>
<evidence type="ECO:0000313" key="2">
    <source>
        <dbReference type="EMBL" id="OIQ92167.1"/>
    </source>
</evidence>
<organism evidence="2">
    <name type="scientific">mine drainage metagenome</name>
    <dbReference type="NCBI Taxonomy" id="410659"/>
    <lineage>
        <taxon>unclassified sequences</taxon>
        <taxon>metagenomes</taxon>
        <taxon>ecological metagenomes</taxon>
    </lineage>
</organism>
<accession>A0A1J5RJL0</accession>
<gene>
    <name evidence="2" type="ORF">GALL_259230</name>
</gene>
<feature type="region of interest" description="Disordered" evidence="1">
    <location>
        <begin position="283"/>
        <end position="308"/>
    </location>
</feature>
<name>A0A1J5RJL0_9ZZZZ</name>
<reference evidence="2" key="1">
    <citation type="submission" date="2016-10" db="EMBL/GenBank/DDBJ databases">
        <title>Sequence of Gallionella enrichment culture.</title>
        <authorList>
            <person name="Poehlein A."/>
            <person name="Muehling M."/>
            <person name="Daniel R."/>
        </authorList>
    </citation>
    <scope>NUCLEOTIDE SEQUENCE</scope>
</reference>
<proteinExistence type="predicted"/>
<sequence>MNSSSVTLATVRALEGSGIVVRAAGGASAVDRRRSVTVTVGGRSRAYSVEARTRVGAAVAAAVDVPPGPPLLVVAPVIGDAAAEVFRARGIDFADTVGNVRLAWEGVLVDVRGRRLPRGTRVRRPTAAARAFTRSGAQVIFVLLSRADGATLPLRELARISGVSLGTAQIVVDDLTTGGFLASGPGGRAVTRGGELLSRWTEAYVVSLAGKLPLASFAVPDPHWWDGADPLTAGLLVGGDLAAGFVDPAGSASITLYAEQIPTALVARHRMRRDDDRGTLHVRRRFWQPDDDGSTPSHGGGDVASISESGGARLVPSPLVYADLIASGDPHRRARADLLRAQNPRLAQLDGT</sequence>
<dbReference type="InterPro" id="IPR019238">
    <property type="entry name" value="AbiEi_2"/>
</dbReference>
<evidence type="ECO:0000256" key="1">
    <source>
        <dbReference type="SAM" id="MobiDB-lite"/>
    </source>
</evidence>
<protein>
    <submittedName>
        <fullName evidence="2">Uncharacterized protein</fullName>
    </submittedName>
</protein>
<comment type="caution">
    <text evidence="2">The sequence shown here is derived from an EMBL/GenBank/DDBJ whole genome shotgun (WGS) entry which is preliminary data.</text>
</comment>
<dbReference type="EMBL" id="MLJW01000239">
    <property type="protein sequence ID" value="OIQ92167.1"/>
    <property type="molecule type" value="Genomic_DNA"/>
</dbReference>